<feature type="signal peptide" evidence="1">
    <location>
        <begin position="1"/>
        <end position="21"/>
    </location>
</feature>
<dbReference type="RefSeq" id="WP_266349204.1">
    <property type="nucleotide sequence ID" value="NZ_JAPKNG010000003.1"/>
</dbReference>
<evidence type="ECO:0000313" key="3">
    <source>
        <dbReference type="Proteomes" id="UP001241603"/>
    </source>
</evidence>
<keyword evidence="1" id="KW-0732">Signal</keyword>
<evidence type="ECO:0000256" key="1">
    <source>
        <dbReference type="SAM" id="SignalP"/>
    </source>
</evidence>
<reference evidence="2 3" key="1">
    <citation type="submission" date="2023-07" db="EMBL/GenBank/DDBJ databases">
        <title>Genomic Encyclopedia of Type Strains, Phase IV (KMG-IV): sequencing the most valuable type-strain genomes for metagenomic binning, comparative biology and taxonomic classification.</title>
        <authorList>
            <person name="Goeker M."/>
        </authorList>
    </citation>
    <scope>NUCLEOTIDE SEQUENCE [LARGE SCALE GENOMIC DNA]</scope>
    <source>
        <strain evidence="2 3">B6-8</strain>
    </source>
</reference>
<proteinExistence type="predicted"/>
<comment type="caution">
    <text evidence="2">The sequence shown here is derived from an EMBL/GenBank/DDBJ whole genome shotgun (WGS) entry which is preliminary data.</text>
</comment>
<organism evidence="2 3">
    <name type="scientific">Kaistia dalseonensis</name>
    <dbReference type="NCBI Taxonomy" id="410840"/>
    <lineage>
        <taxon>Bacteria</taxon>
        <taxon>Pseudomonadati</taxon>
        <taxon>Pseudomonadota</taxon>
        <taxon>Alphaproteobacteria</taxon>
        <taxon>Hyphomicrobiales</taxon>
        <taxon>Kaistiaceae</taxon>
        <taxon>Kaistia</taxon>
    </lineage>
</organism>
<dbReference type="Proteomes" id="UP001241603">
    <property type="component" value="Unassembled WGS sequence"/>
</dbReference>
<name>A0ABU0HA23_9HYPH</name>
<sequence length="92" mass="9702">MRQVILMSAAAVLAGIVAAVAAQQPEDASKDVLGVRGTEPPRAGEVFRTEDGAILYGVLPNQRVFVNYDGDQRVGALATHAVARARTNVDID</sequence>
<accession>A0ABU0HA23</accession>
<dbReference type="EMBL" id="JAUSVO010000003">
    <property type="protein sequence ID" value="MDQ0438311.1"/>
    <property type="molecule type" value="Genomic_DNA"/>
</dbReference>
<evidence type="ECO:0000313" key="2">
    <source>
        <dbReference type="EMBL" id="MDQ0438311.1"/>
    </source>
</evidence>
<feature type="chain" id="PRO_5046470721" evidence="1">
    <location>
        <begin position="22"/>
        <end position="92"/>
    </location>
</feature>
<keyword evidence="3" id="KW-1185">Reference proteome</keyword>
<gene>
    <name evidence="2" type="ORF">QO014_002703</name>
</gene>
<protein>
    <submittedName>
        <fullName evidence="2">Uncharacterized protein</fullName>
    </submittedName>
</protein>